<feature type="short sequence motif" description="RDXXRA motif of the pArg binding pocket involved in allosteric regulation" evidence="5">
    <location>
        <begin position="326"/>
        <end position="331"/>
    </location>
</feature>
<keyword evidence="3 5" id="KW-0418">Kinase</keyword>
<protein>
    <recommendedName>
        <fullName evidence="5">Protein-arginine kinase</fullName>
        <ecNumber evidence="5">2.7.14.1</ecNumber>
    </recommendedName>
</protein>
<dbReference type="InterPro" id="IPR022414">
    <property type="entry name" value="ATP-guanido_PTrfase_cat"/>
</dbReference>
<evidence type="ECO:0000313" key="10">
    <source>
        <dbReference type="Proteomes" id="UP000601171"/>
    </source>
</evidence>
<feature type="binding site" evidence="5 6">
    <location>
        <begin position="165"/>
        <end position="169"/>
    </location>
    <ligand>
        <name>ATP</name>
        <dbReference type="ChEBI" id="CHEBI:30616"/>
    </ligand>
</feature>
<dbReference type="EC" id="2.7.14.1" evidence="5"/>
<dbReference type="EMBL" id="JACRTG010000018">
    <property type="protein sequence ID" value="MBC8588031.1"/>
    <property type="molecule type" value="Genomic_DNA"/>
</dbReference>
<evidence type="ECO:0000256" key="3">
    <source>
        <dbReference type="ARBA" id="ARBA00022777"/>
    </source>
</evidence>
<dbReference type="AlphaFoldDB" id="A0A926IK16"/>
<dbReference type="GO" id="GO:0005615">
    <property type="term" value="C:extracellular space"/>
    <property type="evidence" value="ECO:0007669"/>
    <property type="project" value="TreeGrafter"/>
</dbReference>
<dbReference type="Pfam" id="PF00217">
    <property type="entry name" value="ATP-gua_Ptrans"/>
    <property type="match status" value="1"/>
</dbReference>
<dbReference type="NCBIfam" id="NF002194">
    <property type="entry name" value="PRK01059.1-4"/>
    <property type="match status" value="1"/>
</dbReference>
<dbReference type="InterPro" id="IPR000749">
    <property type="entry name" value="ATP-guanido_PTrfase"/>
</dbReference>
<dbReference type="PROSITE" id="PS00112">
    <property type="entry name" value="PHOSPHAGEN_KINASE"/>
    <property type="match status" value="1"/>
</dbReference>
<dbReference type="GO" id="GO:0004111">
    <property type="term" value="F:creatine kinase activity"/>
    <property type="evidence" value="ECO:0007669"/>
    <property type="project" value="InterPro"/>
</dbReference>
<feature type="domain" description="Phosphagen kinase C-terminal" evidence="8">
    <location>
        <begin position="14"/>
        <end position="243"/>
    </location>
</feature>
<dbReference type="InterPro" id="IPR014746">
    <property type="entry name" value="Gln_synth/guanido_kin_cat_dom"/>
</dbReference>
<organism evidence="9 10">
    <name type="scientific">Paratissierella segnis</name>
    <dbReference type="NCBI Taxonomy" id="2763679"/>
    <lineage>
        <taxon>Bacteria</taxon>
        <taxon>Bacillati</taxon>
        <taxon>Bacillota</taxon>
        <taxon>Tissierellia</taxon>
        <taxon>Tissierellales</taxon>
        <taxon>Tissierellaceae</taxon>
        <taxon>Paratissierella</taxon>
    </lineage>
</organism>
<evidence type="ECO:0000256" key="5">
    <source>
        <dbReference type="HAMAP-Rule" id="MF_00602"/>
    </source>
</evidence>
<dbReference type="GO" id="GO:0005524">
    <property type="term" value="F:ATP binding"/>
    <property type="evidence" value="ECO:0007669"/>
    <property type="project" value="UniProtKB-UniRule"/>
</dbReference>
<comment type="caution">
    <text evidence="5">Lacks conserved residue(s) required for the propagation of feature annotation.</text>
</comment>
<keyword evidence="10" id="KW-1185">Reference proteome</keyword>
<dbReference type="CDD" id="cd07930">
    <property type="entry name" value="bacterial_phosphagen_kinase"/>
    <property type="match status" value="1"/>
</dbReference>
<dbReference type="Gene3D" id="3.30.590.10">
    <property type="entry name" value="Glutamine synthetase/guanido kinase, catalytic domain"/>
    <property type="match status" value="1"/>
</dbReference>
<sequence length="343" mass="39700">MTKWLDNDTLHQDVVVSSRTRIARNLTNYTFPLYMSVGESDKLTDDILNSMKENYMSWNFKFVRIRDLTPRERLSYIEEHLISPDLVQKIDKSSFLLRDDEKVTIMINEEDHLRIQTLLPGLNLTDCWELCSNIDDCLESELEFAFREDLGYLTACPTNVGTGLRASVMLHLPCLTMAGNINSLVEALRKVGLTIRGIYGEGSEAIGNLYQISNQTTLGETEEEIIDKLNKIITQVVTRERNTRKYLLENKGLELEDRLFRSYGILSNCRLINSKEAMNHLSNVKLAYDAHLLNDEKFDKIIELMIKIRPATIQKDCNKDMDQEERDKIRANIIRDYFLDMEG</sequence>
<evidence type="ECO:0000313" key="9">
    <source>
        <dbReference type="EMBL" id="MBC8588031.1"/>
    </source>
</evidence>
<dbReference type="SUPFAM" id="SSF55931">
    <property type="entry name" value="Glutamine synthetase/guanido kinase"/>
    <property type="match status" value="1"/>
</dbReference>
<dbReference type="PROSITE" id="PS51510">
    <property type="entry name" value="PHOSPHAGEN_KINASE_C"/>
    <property type="match status" value="1"/>
</dbReference>
<comment type="activity regulation">
    <text evidence="5">Appears to be allosterically activated by the binding of pArg-containing polypeptides to the pArg-binding pocket localized in the C-terminal domain of McsB.</text>
</comment>
<dbReference type="InterPro" id="IPR022415">
    <property type="entry name" value="ATP-guanido_PTrfase_AS"/>
</dbReference>
<feature type="binding site" evidence="6">
    <location>
        <begin position="17"/>
        <end position="21"/>
    </location>
    <ligand>
        <name>ATP</name>
        <dbReference type="ChEBI" id="CHEBI:30616"/>
    </ligand>
</feature>
<dbReference type="GO" id="GO:0046314">
    <property type="term" value="P:phosphocreatine biosynthetic process"/>
    <property type="evidence" value="ECO:0007669"/>
    <property type="project" value="InterPro"/>
</dbReference>
<dbReference type="PANTHER" id="PTHR11547">
    <property type="entry name" value="ARGININE OR CREATINE KINASE"/>
    <property type="match status" value="1"/>
</dbReference>
<evidence type="ECO:0000256" key="7">
    <source>
        <dbReference type="RuleBase" id="RU000505"/>
    </source>
</evidence>
<dbReference type="GO" id="GO:1990424">
    <property type="term" value="F:protein arginine kinase activity"/>
    <property type="evidence" value="ECO:0007669"/>
    <property type="project" value="UniProtKB-EC"/>
</dbReference>
<dbReference type="PANTHER" id="PTHR11547:SF38">
    <property type="entry name" value="ARGININE KINASE 1-RELATED"/>
    <property type="match status" value="1"/>
</dbReference>
<accession>A0A926IK16</accession>
<keyword evidence="5" id="KW-0021">Allosteric enzyme</keyword>
<gene>
    <name evidence="5" type="primary">mcsB</name>
    <name evidence="9" type="ORF">H8707_07250</name>
</gene>
<comment type="caution">
    <text evidence="9">The sequence shown here is derived from an EMBL/GenBank/DDBJ whole genome shotgun (WGS) entry which is preliminary data.</text>
</comment>
<proteinExistence type="inferred from homology"/>
<evidence type="ECO:0000256" key="2">
    <source>
        <dbReference type="ARBA" id="ARBA00022741"/>
    </source>
</evidence>
<name>A0A926IK16_9FIRM</name>
<dbReference type="Proteomes" id="UP000601171">
    <property type="component" value="Unassembled WGS sequence"/>
</dbReference>
<dbReference type="InterPro" id="IPR023660">
    <property type="entry name" value="Arg_Kinase"/>
</dbReference>
<reference evidence="9" key="1">
    <citation type="submission" date="2020-08" db="EMBL/GenBank/DDBJ databases">
        <title>Genome public.</title>
        <authorList>
            <person name="Liu C."/>
            <person name="Sun Q."/>
        </authorList>
    </citation>
    <scope>NUCLEOTIDE SEQUENCE</scope>
    <source>
        <strain evidence="9">BX21</strain>
    </source>
</reference>
<keyword evidence="4 5" id="KW-0067">ATP-binding</keyword>
<feature type="binding site" evidence="5 6">
    <location>
        <position position="80"/>
    </location>
    <ligand>
        <name>ATP</name>
        <dbReference type="ChEBI" id="CHEBI:30616"/>
    </ligand>
</feature>
<keyword evidence="1 5" id="KW-0808">Transferase</keyword>
<comment type="similarity">
    <text evidence="5 6 7">Belongs to the ATP:guanido phosphotransferase family.</text>
</comment>
<dbReference type="HAMAP" id="MF_00602">
    <property type="entry name" value="Prot_Arg_kinase"/>
    <property type="match status" value="1"/>
</dbReference>
<evidence type="ECO:0000256" key="1">
    <source>
        <dbReference type="ARBA" id="ARBA00022679"/>
    </source>
</evidence>
<keyword evidence="2 5" id="KW-0547">Nucleotide-binding</keyword>
<dbReference type="RefSeq" id="WP_262429485.1">
    <property type="nucleotide sequence ID" value="NZ_JACRTG010000018.1"/>
</dbReference>
<feature type="binding site" evidence="5 6">
    <location>
        <begin position="196"/>
        <end position="201"/>
    </location>
    <ligand>
        <name>ATP</name>
        <dbReference type="ChEBI" id="CHEBI:30616"/>
    </ligand>
</feature>
<comment type="function">
    <text evidence="5">Catalyzes the specific phosphorylation of arginine residues in proteins.</text>
</comment>
<feature type="binding site" evidence="5 6">
    <location>
        <position position="114"/>
    </location>
    <ligand>
        <name>ATP</name>
        <dbReference type="ChEBI" id="CHEBI:30616"/>
    </ligand>
</feature>
<evidence type="ECO:0000256" key="4">
    <source>
        <dbReference type="ARBA" id="ARBA00022840"/>
    </source>
</evidence>
<comment type="catalytic activity">
    <reaction evidence="5">
        <text>L-arginyl-[protein] + ATP = N(omega)-phospho-L-arginyl-[protein] + ADP + H(+)</text>
        <dbReference type="Rhea" id="RHEA:43384"/>
        <dbReference type="Rhea" id="RHEA-COMP:10532"/>
        <dbReference type="Rhea" id="RHEA-COMP:10533"/>
        <dbReference type="ChEBI" id="CHEBI:15378"/>
        <dbReference type="ChEBI" id="CHEBI:29965"/>
        <dbReference type="ChEBI" id="CHEBI:30616"/>
        <dbReference type="ChEBI" id="CHEBI:83226"/>
        <dbReference type="ChEBI" id="CHEBI:456216"/>
        <dbReference type="EC" id="2.7.14.1"/>
    </reaction>
</comment>
<evidence type="ECO:0000256" key="6">
    <source>
        <dbReference type="PROSITE-ProRule" id="PRU00843"/>
    </source>
</evidence>
<evidence type="ECO:0000259" key="8">
    <source>
        <dbReference type="PROSITE" id="PS51510"/>
    </source>
</evidence>